<dbReference type="PANTHER" id="PTHR45947:SF3">
    <property type="entry name" value="SULFOQUINOVOSYL TRANSFERASE SQD2"/>
    <property type="match status" value="1"/>
</dbReference>
<feature type="transmembrane region" description="Helical" evidence="1">
    <location>
        <begin position="63"/>
        <end position="88"/>
    </location>
</feature>
<evidence type="ECO:0000313" key="5">
    <source>
        <dbReference type="Proteomes" id="UP001300692"/>
    </source>
</evidence>
<feature type="domain" description="Glycosyltransferase subfamily 4-like N-terminal" evidence="3">
    <location>
        <begin position="24"/>
        <end position="186"/>
    </location>
</feature>
<dbReference type="GO" id="GO:0016757">
    <property type="term" value="F:glycosyltransferase activity"/>
    <property type="evidence" value="ECO:0007669"/>
    <property type="project" value="UniProtKB-KW"/>
</dbReference>
<dbReference type="RefSeq" id="WP_264139699.1">
    <property type="nucleotide sequence ID" value="NZ_JAOYOD010000001.1"/>
</dbReference>
<keyword evidence="4" id="KW-0808">Transferase</keyword>
<dbReference type="Pfam" id="PF00534">
    <property type="entry name" value="Glycos_transf_1"/>
    <property type="match status" value="1"/>
</dbReference>
<keyword evidence="1" id="KW-0472">Membrane</keyword>
<feature type="domain" description="Glycosyl transferase family 1" evidence="2">
    <location>
        <begin position="195"/>
        <end position="326"/>
    </location>
</feature>
<dbReference type="InterPro" id="IPR028098">
    <property type="entry name" value="Glyco_trans_4-like_N"/>
</dbReference>
<dbReference type="Proteomes" id="UP001300692">
    <property type="component" value="Unassembled WGS sequence"/>
</dbReference>
<accession>A0ABT3CYW0</accession>
<reference evidence="4 5" key="1">
    <citation type="submission" date="2022-10" db="EMBL/GenBank/DDBJ databases">
        <title>Comparative genomics and taxonomic characterization of three novel marine species of genus Reichenbachiella exhibiting antioxidant and polysaccharide degradation activities.</title>
        <authorList>
            <person name="Muhammad N."/>
            <person name="Lee Y.-J."/>
            <person name="Ko J."/>
            <person name="Kim S.-G."/>
        </authorList>
    </citation>
    <scope>NUCLEOTIDE SEQUENCE [LARGE SCALE GENOMIC DNA]</scope>
    <source>
        <strain evidence="4 5">ABR2-5</strain>
    </source>
</reference>
<proteinExistence type="predicted"/>
<name>A0ABT3CYW0_9BACT</name>
<dbReference type="SUPFAM" id="SSF53756">
    <property type="entry name" value="UDP-Glycosyltransferase/glycogen phosphorylase"/>
    <property type="match status" value="1"/>
</dbReference>
<keyword evidence="1" id="KW-0812">Transmembrane</keyword>
<protein>
    <submittedName>
        <fullName evidence="4">Glycosyltransferase</fullName>
        <ecNumber evidence="4">2.4.-.-</ecNumber>
    </submittedName>
</protein>
<evidence type="ECO:0000313" key="4">
    <source>
        <dbReference type="EMBL" id="MCV9388807.1"/>
    </source>
</evidence>
<organism evidence="4 5">
    <name type="scientific">Reichenbachiella ulvae</name>
    <dbReference type="NCBI Taxonomy" id="2980104"/>
    <lineage>
        <taxon>Bacteria</taxon>
        <taxon>Pseudomonadati</taxon>
        <taxon>Bacteroidota</taxon>
        <taxon>Cytophagia</taxon>
        <taxon>Cytophagales</taxon>
        <taxon>Reichenbachiellaceae</taxon>
        <taxon>Reichenbachiella</taxon>
    </lineage>
</organism>
<dbReference type="EMBL" id="JAOYOD010000001">
    <property type="protein sequence ID" value="MCV9388807.1"/>
    <property type="molecule type" value="Genomic_DNA"/>
</dbReference>
<evidence type="ECO:0000256" key="1">
    <source>
        <dbReference type="SAM" id="Phobius"/>
    </source>
</evidence>
<keyword evidence="4" id="KW-0328">Glycosyltransferase</keyword>
<evidence type="ECO:0000259" key="2">
    <source>
        <dbReference type="Pfam" id="PF00534"/>
    </source>
</evidence>
<dbReference type="Gene3D" id="3.40.50.2000">
    <property type="entry name" value="Glycogen Phosphorylase B"/>
    <property type="match status" value="2"/>
</dbReference>
<dbReference type="InterPro" id="IPR001296">
    <property type="entry name" value="Glyco_trans_1"/>
</dbReference>
<dbReference type="PANTHER" id="PTHR45947">
    <property type="entry name" value="SULFOQUINOVOSYL TRANSFERASE SQD2"/>
    <property type="match status" value="1"/>
</dbReference>
<keyword evidence="5" id="KW-1185">Reference proteome</keyword>
<sequence length="371" mass="42952">MKILHITSWYPTRKNPKSALWVERHIEALASAGDENKVYHLELNKGRFELSLGKTELRGNKKYCLISSFAPWFAMELVAILFLSWILWKERKQQYDIINFHIAYPNLTYWHWIKRWIKTPVVITEHWSAYHDNFGLASADQLPRIQRIFRQKIPVIAVSQALLNDIKTFSYSNFPSFVVPNVVDTQVFHYQNEVQPQAHRFFMVSQWKYPKDPFSVIRNFAAYSQVHPEAELRIGGYGPQIEKMKKLIISLSLQEHTQLLGSLNSDEIALEMNQASALVHLSNYETFSVVCAEAICCGCPVIASDIGGIPEFINESNGYLIKDKDQLLNSMKLINHTYFNRELISNTLQLDKSSIGERYSKILKLLSNNHK</sequence>
<evidence type="ECO:0000259" key="3">
    <source>
        <dbReference type="Pfam" id="PF13439"/>
    </source>
</evidence>
<gene>
    <name evidence="4" type="ORF">N7U62_19165</name>
</gene>
<comment type="caution">
    <text evidence="4">The sequence shown here is derived from an EMBL/GenBank/DDBJ whole genome shotgun (WGS) entry which is preliminary data.</text>
</comment>
<dbReference type="Pfam" id="PF13439">
    <property type="entry name" value="Glyco_transf_4"/>
    <property type="match status" value="1"/>
</dbReference>
<dbReference type="EC" id="2.4.-.-" evidence="4"/>
<keyword evidence="1" id="KW-1133">Transmembrane helix</keyword>
<dbReference type="InterPro" id="IPR050194">
    <property type="entry name" value="Glycosyltransferase_grp1"/>
</dbReference>